<feature type="compositionally biased region" description="Low complexity" evidence="1">
    <location>
        <begin position="976"/>
        <end position="994"/>
    </location>
</feature>
<feature type="non-terminal residue" evidence="2">
    <location>
        <position position="1023"/>
    </location>
</feature>
<feature type="region of interest" description="Disordered" evidence="1">
    <location>
        <begin position="173"/>
        <end position="221"/>
    </location>
</feature>
<feature type="compositionally biased region" description="Basic and acidic residues" evidence="1">
    <location>
        <begin position="131"/>
        <end position="144"/>
    </location>
</feature>
<evidence type="ECO:0000313" key="3">
    <source>
        <dbReference type="Proteomes" id="UP000703661"/>
    </source>
</evidence>
<reference evidence="2" key="1">
    <citation type="journal article" date="2020" name="Fungal Divers.">
        <title>Resolving the Mortierellaceae phylogeny through synthesis of multi-gene phylogenetics and phylogenomics.</title>
        <authorList>
            <person name="Vandepol N."/>
            <person name="Liber J."/>
            <person name="Desiro A."/>
            <person name="Na H."/>
            <person name="Kennedy M."/>
            <person name="Barry K."/>
            <person name="Grigoriev I.V."/>
            <person name="Miller A.N."/>
            <person name="O'Donnell K."/>
            <person name="Stajich J.E."/>
            <person name="Bonito G."/>
        </authorList>
    </citation>
    <scope>NUCLEOTIDE SEQUENCE</scope>
    <source>
        <strain evidence="2">NRRL 2769</strain>
    </source>
</reference>
<feature type="compositionally biased region" description="Low complexity" evidence="1">
    <location>
        <begin position="190"/>
        <end position="217"/>
    </location>
</feature>
<sequence length="1023" mass="109044">MANTQMSSPTILPQEQSLQLLTPDQDSIQKLPQNHQQHQQQQQQDSSISLYQNQPYHHHHVQDQLDDMTREFLMQEMAADPNQQSQTLLQIPHACSSSSSSSSSTYVIDEELNIYDYIYAKQEGDDDEHDGDDHGHALSHEHGPDPNSSLSAILVTKDNLATFSPSASADANPINVFPHHHQSPVPSVPSPVLSAHSPSSPTLSTLSPSSPSSSLSSNVQHYDHSTSATAATVGVVAPSALTKGKDQDSDILGATHIKQECIDSTSLLDHNHSSYMDTSMDLYGSTHSPLLSSQSDLMPPPQDLFRVLMEELQTQASIQREKFFSATTGSGTGMDSVEFLFNGPQTQGQHQIQSQTHVQKSVPQFMMEPTAIPDMLSNNIKVGSAGQESSGSISEPSSTLAMNIENPSPPLDFTQAATPSHVSTELCSDNNDDVNMETADPEGDIPLSPIDSSSSSGSVTPELTSPVLQPCSPHTRTSPKAEVVRVAFTRLANQRSKPSDSDATAVQSSKVRKDSLPSIVFSITELSFQNALENNSSSSDNHNTRRRSAESIKEESLCPSVIAMKPAPRKRRKLSRDSDDRSPDASPRLSALPSPPSSVRTTPPLQPMTTDASSGVESLSLPPACGDSNDADISQPVTPTSPLLSKSVIKLELTASDEIMETVASEADAEQTEPLSAELASDPTKALPPNANNKRSWTSEEEALLLKLVENRTPIKDIAETLNRSVHSVRSRRQVLTDPGFVKGNGHAQPRRSKPDPSSKLPTYSQMAFLSLARLPELQGTLNDVASMVEKLFSRYLNRIPRTGHKNLQIWRAQISDALAHEKGHPRPRFESFGVKRGRQWVYRLTDFGKGVVNAMGSVDQIYEDLLKNNEAAGGGSNCGPDGESSGGAGAGLGQGNGYGYSYCPEAAPSPPPKSSSSDTSLESDDETNADNLAASNAIANAMAAMAAGLAAMTAVEDEKSAAVASAATNVLSAVPTATASTTASATTPTLATSKKVTGSLDPSKEKAGRASKSGNAVSATAT</sequence>
<feature type="compositionally biased region" description="Polar residues" evidence="1">
    <location>
        <begin position="494"/>
        <end position="509"/>
    </location>
</feature>
<feature type="region of interest" description="Disordered" evidence="1">
    <location>
        <begin position="976"/>
        <end position="1023"/>
    </location>
</feature>
<feature type="compositionally biased region" description="Low complexity" evidence="1">
    <location>
        <begin position="444"/>
        <end position="458"/>
    </location>
</feature>
<feature type="compositionally biased region" description="Polar residues" evidence="1">
    <location>
        <begin position="1013"/>
        <end position="1023"/>
    </location>
</feature>
<feature type="region of interest" description="Disordered" evidence="1">
    <location>
        <begin position="533"/>
        <end position="641"/>
    </location>
</feature>
<feature type="compositionally biased region" description="Low complexity" evidence="1">
    <location>
        <begin position="33"/>
        <end position="44"/>
    </location>
</feature>
<feature type="compositionally biased region" description="Polar residues" evidence="1">
    <location>
        <begin position="1"/>
        <end position="32"/>
    </location>
</feature>
<keyword evidence="3" id="KW-1185">Reference proteome</keyword>
<dbReference type="AlphaFoldDB" id="A0A9P6MNM1"/>
<feature type="region of interest" description="Disordered" evidence="1">
    <location>
        <begin position="123"/>
        <end position="150"/>
    </location>
</feature>
<dbReference type="Proteomes" id="UP000703661">
    <property type="component" value="Unassembled WGS sequence"/>
</dbReference>
<feature type="compositionally biased region" description="Polar residues" evidence="1">
    <location>
        <begin position="459"/>
        <end position="478"/>
    </location>
</feature>
<accession>A0A9P6MNM1</accession>
<name>A0A9P6MNM1_9FUNG</name>
<feature type="compositionally biased region" description="Acidic residues" evidence="1">
    <location>
        <begin position="430"/>
        <end position="443"/>
    </location>
</feature>
<organism evidence="2 3">
    <name type="scientific">Entomortierella chlamydospora</name>
    <dbReference type="NCBI Taxonomy" id="101097"/>
    <lineage>
        <taxon>Eukaryota</taxon>
        <taxon>Fungi</taxon>
        <taxon>Fungi incertae sedis</taxon>
        <taxon>Mucoromycota</taxon>
        <taxon>Mortierellomycotina</taxon>
        <taxon>Mortierellomycetes</taxon>
        <taxon>Mortierellales</taxon>
        <taxon>Mortierellaceae</taxon>
        <taxon>Entomortierella</taxon>
    </lineage>
</organism>
<protein>
    <submittedName>
        <fullName evidence="2">Uncharacterized protein</fullName>
    </submittedName>
</protein>
<feature type="region of interest" description="Disordered" evidence="1">
    <location>
        <begin position="381"/>
        <end position="479"/>
    </location>
</feature>
<evidence type="ECO:0000313" key="2">
    <source>
        <dbReference type="EMBL" id="KAG0008206.1"/>
    </source>
</evidence>
<comment type="caution">
    <text evidence="2">The sequence shown here is derived from an EMBL/GenBank/DDBJ whole genome shotgun (WGS) entry which is preliminary data.</text>
</comment>
<dbReference type="EMBL" id="JAAAID010002001">
    <property type="protein sequence ID" value="KAG0008206.1"/>
    <property type="molecule type" value="Genomic_DNA"/>
</dbReference>
<feature type="compositionally biased region" description="Basic and acidic residues" evidence="1">
    <location>
        <begin position="547"/>
        <end position="556"/>
    </location>
</feature>
<feature type="region of interest" description="Disordered" evidence="1">
    <location>
        <begin position="664"/>
        <end position="698"/>
    </location>
</feature>
<evidence type="ECO:0000256" key="1">
    <source>
        <dbReference type="SAM" id="MobiDB-lite"/>
    </source>
</evidence>
<feature type="region of interest" description="Disordered" evidence="1">
    <location>
        <begin position="494"/>
        <end position="513"/>
    </location>
</feature>
<proteinExistence type="predicted"/>
<feature type="compositionally biased region" description="Polar residues" evidence="1">
    <location>
        <begin position="599"/>
        <end position="617"/>
    </location>
</feature>
<feature type="compositionally biased region" description="Low complexity" evidence="1">
    <location>
        <begin position="389"/>
        <end position="398"/>
    </location>
</feature>
<feature type="compositionally biased region" description="Polar residues" evidence="1">
    <location>
        <begin position="631"/>
        <end position="641"/>
    </location>
</feature>
<feature type="region of interest" description="Disordered" evidence="1">
    <location>
        <begin position="1"/>
        <end position="47"/>
    </location>
</feature>
<feature type="region of interest" description="Disordered" evidence="1">
    <location>
        <begin position="902"/>
        <end position="927"/>
    </location>
</feature>
<feature type="region of interest" description="Disordered" evidence="1">
    <location>
        <begin position="736"/>
        <end position="762"/>
    </location>
</feature>
<gene>
    <name evidence="2" type="ORF">BGZ80_003740</name>
</gene>
<feature type="compositionally biased region" description="Polar residues" evidence="1">
    <location>
        <begin position="415"/>
        <end position="429"/>
    </location>
</feature>